<reference evidence="1 2" key="1">
    <citation type="submission" date="2015-09" db="EMBL/GenBank/DDBJ databases">
        <title>Sorangium comparison.</title>
        <authorList>
            <person name="Zaburannyi N."/>
            <person name="Bunk B."/>
            <person name="Overmann J."/>
            <person name="Mueller R."/>
        </authorList>
    </citation>
    <scope>NUCLEOTIDE SEQUENCE [LARGE SCALE GENOMIC DNA]</scope>
    <source>
        <strain evidence="1 2">So ce836</strain>
    </source>
</reference>
<dbReference type="AlphaFoldDB" id="A0A4P2R2R2"/>
<name>A0A4P2R2R2_SORCE</name>
<dbReference type="EMBL" id="CP012672">
    <property type="protein sequence ID" value="AUX37314.1"/>
    <property type="molecule type" value="Genomic_DNA"/>
</dbReference>
<dbReference type="RefSeq" id="WP_129579965.1">
    <property type="nucleotide sequence ID" value="NZ_CP012672.1"/>
</dbReference>
<sequence>MNQEKSVIPICGLALSSFLALGCFFEVKDGDRHRPRPSSMGSLVMEWTVDDRREPRDCARFGGGRADLELIVYRGNVEVAREYAPCEDFSLTVDLPPDEYRGIATLVGRSDDRPVTTSANLEGIDIVRGFNLHREVDFPATSFLF</sequence>
<evidence type="ECO:0000313" key="2">
    <source>
        <dbReference type="Proteomes" id="UP000295497"/>
    </source>
</evidence>
<dbReference type="PROSITE" id="PS51257">
    <property type="entry name" value="PROKAR_LIPOPROTEIN"/>
    <property type="match status" value="1"/>
</dbReference>
<protein>
    <submittedName>
        <fullName evidence="1">Uncharacterized protein</fullName>
    </submittedName>
</protein>
<evidence type="ECO:0000313" key="1">
    <source>
        <dbReference type="EMBL" id="AUX37314.1"/>
    </source>
</evidence>
<organism evidence="1 2">
    <name type="scientific">Sorangium cellulosum</name>
    <name type="common">Polyangium cellulosum</name>
    <dbReference type="NCBI Taxonomy" id="56"/>
    <lineage>
        <taxon>Bacteria</taxon>
        <taxon>Pseudomonadati</taxon>
        <taxon>Myxococcota</taxon>
        <taxon>Polyangia</taxon>
        <taxon>Polyangiales</taxon>
        <taxon>Polyangiaceae</taxon>
        <taxon>Sorangium</taxon>
    </lineage>
</organism>
<dbReference type="Proteomes" id="UP000295497">
    <property type="component" value="Chromosome"/>
</dbReference>
<gene>
    <name evidence="1" type="ORF">SOCE836_095360</name>
</gene>
<proteinExistence type="predicted"/>
<accession>A0A4P2R2R2</accession>